<evidence type="ECO:0000259" key="2">
    <source>
        <dbReference type="Pfam" id="PF13193"/>
    </source>
</evidence>
<feature type="domain" description="AMP-binding enzyme C-terminal" evidence="2">
    <location>
        <begin position="405"/>
        <end position="472"/>
    </location>
</feature>
<evidence type="ECO:0000313" key="3">
    <source>
        <dbReference type="EMBL" id="GGM78066.1"/>
    </source>
</evidence>
<dbReference type="PANTHER" id="PTHR43767:SF1">
    <property type="entry name" value="NONRIBOSOMAL PEPTIDE SYNTHASE PES1 (EUROFUNG)-RELATED"/>
    <property type="match status" value="1"/>
</dbReference>
<dbReference type="RefSeq" id="WP_190256607.1">
    <property type="nucleotide sequence ID" value="NZ_BMPI01000077.1"/>
</dbReference>
<dbReference type="InterPro" id="IPR020845">
    <property type="entry name" value="AMP-binding_CS"/>
</dbReference>
<dbReference type="Pfam" id="PF00501">
    <property type="entry name" value="AMP-binding"/>
    <property type="match status" value="1"/>
</dbReference>
<dbReference type="InterPro" id="IPR000873">
    <property type="entry name" value="AMP-dep_synth/lig_dom"/>
</dbReference>
<dbReference type="Gene3D" id="3.30.300.30">
    <property type="match status" value="1"/>
</dbReference>
<evidence type="ECO:0000259" key="1">
    <source>
        <dbReference type="Pfam" id="PF00501"/>
    </source>
</evidence>
<dbReference type="Gene3D" id="3.40.50.12780">
    <property type="entry name" value="N-terminal domain of ligase-like"/>
    <property type="match status" value="1"/>
</dbReference>
<reference evidence="3" key="1">
    <citation type="journal article" date="2014" name="Int. J. Syst. Evol. Microbiol.">
        <title>Complete genome sequence of Corynebacterium casei LMG S-19264T (=DSM 44701T), isolated from a smear-ripened cheese.</title>
        <authorList>
            <consortium name="US DOE Joint Genome Institute (JGI-PGF)"/>
            <person name="Walter F."/>
            <person name="Albersmeier A."/>
            <person name="Kalinowski J."/>
            <person name="Ruckert C."/>
        </authorList>
    </citation>
    <scope>NUCLEOTIDE SEQUENCE</scope>
    <source>
        <strain evidence="3">JCM 19831</strain>
    </source>
</reference>
<dbReference type="PANTHER" id="PTHR43767">
    <property type="entry name" value="LONG-CHAIN-FATTY-ACID--COA LIGASE"/>
    <property type="match status" value="1"/>
</dbReference>
<dbReference type="AlphaFoldDB" id="A0A917X6V2"/>
<dbReference type="InterPro" id="IPR050237">
    <property type="entry name" value="ATP-dep_AMP-bd_enzyme"/>
</dbReference>
<protein>
    <submittedName>
        <fullName evidence="3">Acyl-CoA synthetase</fullName>
    </submittedName>
</protein>
<dbReference type="PROSITE" id="PS00455">
    <property type="entry name" value="AMP_BINDING"/>
    <property type="match status" value="1"/>
</dbReference>
<gene>
    <name evidence="3" type="ORF">GCM10007977_094420</name>
</gene>
<dbReference type="Proteomes" id="UP000642070">
    <property type="component" value="Unassembled WGS sequence"/>
</dbReference>
<dbReference type="Pfam" id="PF13193">
    <property type="entry name" value="AMP-binding_C"/>
    <property type="match status" value="1"/>
</dbReference>
<organism evidence="3 4">
    <name type="scientific">Dactylosporangium sucinum</name>
    <dbReference type="NCBI Taxonomy" id="1424081"/>
    <lineage>
        <taxon>Bacteria</taxon>
        <taxon>Bacillati</taxon>
        <taxon>Actinomycetota</taxon>
        <taxon>Actinomycetes</taxon>
        <taxon>Micromonosporales</taxon>
        <taxon>Micromonosporaceae</taxon>
        <taxon>Dactylosporangium</taxon>
    </lineage>
</organism>
<dbReference type="EMBL" id="BMPI01000077">
    <property type="protein sequence ID" value="GGM78066.1"/>
    <property type="molecule type" value="Genomic_DNA"/>
</dbReference>
<comment type="caution">
    <text evidence="3">The sequence shown here is derived from an EMBL/GenBank/DDBJ whole genome shotgun (WGS) entry which is preliminary data.</text>
</comment>
<dbReference type="SUPFAM" id="SSF56801">
    <property type="entry name" value="Acetyl-CoA synthetase-like"/>
    <property type="match status" value="1"/>
</dbReference>
<feature type="domain" description="AMP-dependent synthetase/ligase" evidence="1">
    <location>
        <begin position="11"/>
        <end position="353"/>
    </location>
</feature>
<accession>A0A917X6V2</accession>
<keyword evidence="4" id="KW-1185">Reference proteome</keyword>
<dbReference type="InterPro" id="IPR025110">
    <property type="entry name" value="AMP-bd_C"/>
</dbReference>
<evidence type="ECO:0000313" key="4">
    <source>
        <dbReference type="Proteomes" id="UP000642070"/>
    </source>
</evidence>
<dbReference type="InterPro" id="IPR042099">
    <property type="entry name" value="ANL_N_sf"/>
</dbReference>
<sequence length="496" mass="52288">MYANLGFALLTAQARRAPDAVAVTHQGHGYTYDELDRRVNRRANALAAAGIAKSTRVASLLGDPLAITELYLAQAKLGAVLVALNPYWTDDVLVAVVESSGSPVVLYDAVSAPVIERIRGRLACTLLNIADVEGTDDTPPPLGASGDDVFALFFTSGTTGLPKPVTYTHAIALAAANLWTDVPRPPGSAFGTGPIIWGVGFVAIACPALLGGVRLVLESDFGPAGFLAAVPRERITHVSVIPSFFAQLLSSDEHESVDLDSIRIIMLGAEPLPRPLLERIRTRLPNALVYSYYGQTEAPYSCWARQDDGSVPLSSSGRARTLGAARVVDAEGRRLVGEIGEIQLSGPHVMAGYDGLPEATAAALRDGWFIGGDVGVMDETGVLTVLGRREDAIRKKGALTLPSTIEDAVLAMPGVAEAGVVGVPEHGEQRVLVAVVPRQGVELTPEAVSEHLTSLPPAAWPDLVVIADELPHANDASGGRGKLLRREIRARWGGSL</sequence>
<dbReference type="GO" id="GO:0016878">
    <property type="term" value="F:acid-thiol ligase activity"/>
    <property type="evidence" value="ECO:0007669"/>
    <property type="project" value="UniProtKB-ARBA"/>
</dbReference>
<dbReference type="InterPro" id="IPR045851">
    <property type="entry name" value="AMP-bd_C_sf"/>
</dbReference>
<proteinExistence type="predicted"/>
<reference evidence="3" key="2">
    <citation type="submission" date="2020-09" db="EMBL/GenBank/DDBJ databases">
        <authorList>
            <person name="Sun Q."/>
            <person name="Ohkuma M."/>
        </authorList>
    </citation>
    <scope>NUCLEOTIDE SEQUENCE</scope>
    <source>
        <strain evidence="3">JCM 19831</strain>
    </source>
</reference>
<name>A0A917X6V2_9ACTN</name>